<protein>
    <submittedName>
        <fullName evidence="3">Uncharacterized protein</fullName>
    </submittedName>
</protein>
<reference evidence="3 4" key="1">
    <citation type="journal article" date="2019" name="Sci. Rep.">
        <title>Orb-weaving spider Araneus ventricosus genome elucidates the spidroin gene catalogue.</title>
        <authorList>
            <person name="Kono N."/>
            <person name="Nakamura H."/>
            <person name="Ohtoshi R."/>
            <person name="Moran D.A.P."/>
            <person name="Shinohara A."/>
            <person name="Yoshida Y."/>
            <person name="Fujiwara M."/>
            <person name="Mori M."/>
            <person name="Tomita M."/>
            <person name="Arakawa K."/>
        </authorList>
    </citation>
    <scope>NUCLEOTIDE SEQUENCE [LARGE SCALE GENOMIC DNA]</scope>
</reference>
<sequence>MINKPRATSDEGNQLKGSNSVQEDGYHHLYYHRGLYITDAGWLMLLAFSLTVWVLGVYSGTPGWVGFCTLTTEPNPTHNPIRGTRIDPLVSGRKWHSYIYLDE</sequence>
<organism evidence="3 4">
    <name type="scientific">Araneus ventricosus</name>
    <name type="common">Orbweaver spider</name>
    <name type="synonym">Epeira ventricosa</name>
    <dbReference type="NCBI Taxonomy" id="182803"/>
    <lineage>
        <taxon>Eukaryota</taxon>
        <taxon>Metazoa</taxon>
        <taxon>Ecdysozoa</taxon>
        <taxon>Arthropoda</taxon>
        <taxon>Chelicerata</taxon>
        <taxon>Arachnida</taxon>
        <taxon>Araneae</taxon>
        <taxon>Araneomorphae</taxon>
        <taxon>Entelegynae</taxon>
        <taxon>Araneoidea</taxon>
        <taxon>Araneidae</taxon>
        <taxon>Araneus</taxon>
    </lineage>
</organism>
<comment type="caution">
    <text evidence="3">The sequence shown here is derived from an EMBL/GenBank/DDBJ whole genome shotgun (WGS) entry which is preliminary data.</text>
</comment>
<name>A0A4Y2JXP3_ARAVE</name>
<dbReference type="Proteomes" id="UP000499080">
    <property type="component" value="Unassembled WGS sequence"/>
</dbReference>
<keyword evidence="2" id="KW-0472">Membrane</keyword>
<dbReference type="AlphaFoldDB" id="A0A4Y2JXP3"/>
<evidence type="ECO:0000256" key="1">
    <source>
        <dbReference type="SAM" id="MobiDB-lite"/>
    </source>
</evidence>
<dbReference type="EMBL" id="BGPR01192000">
    <property type="protein sequence ID" value="GBM94026.1"/>
    <property type="molecule type" value="Genomic_DNA"/>
</dbReference>
<keyword evidence="2" id="KW-0812">Transmembrane</keyword>
<accession>A0A4Y2JXP3</accession>
<gene>
    <name evidence="3" type="ORF">AVEN_177910_1</name>
</gene>
<evidence type="ECO:0000313" key="3">
    <source>
        <dbReference type="EMBL" id="GBM94026.1"/>
    </source>
</evidence>
<keyword evidence="2" id="KW-1133">Transmembrane helix</keyword>
<feature type="region of interest" description="Disordered" evidence="1">
    <location>
        <begin position="1"/>
        <end position="21"/>
    </location>
</feature>
<feature type="transmembrane region" description="Helical" evidence="2">
    <location>
        <begin position="40"/>
        <end position="58"/>
    </location>
</feature>
<evidence type="ECO:0000313" key="4">
    <source>
        <dbReference type="Proteomes" id="UP000499080"/>
    </source>
</evidence>
<keyword evidence="4" id="KW-1185">Reference proteome</keyword>
<proteinExistence type="predicted"/>
<feature type="compositionally biased region" description="Polar residues" evidence="1">
    <location>
        <begin position="10"/>
        <end position="21"/>
    </location>
</feature>
<evidence type="ECO:0000256" key="2">
    <source>
        <dbReference type="SAM" id="Phobius"/>
    </source>
</evidence>